<name>A0A9Q6WKK9_9BURK</name>
<keyword evidence="2" id="KW-0732">Signal</keyword>
<reference evidence="4 5" key="1">
    <citation type="journal article" date="2014" name="Genome Announc.">
        <title>Draft Genome Sequence of the Haloacid-Degrading Burkholderia caribensis Strain MBA4.</title>
        <authorList>
            <person name="Pan Y."/>
            <person name="Kong K.F."/>
            <person name="Tsang J.S."/>
        </authorList>
    </citation>
    <scope>NUCLEOTIDE SEQUENCE [LARGE SCALE GENOMIC DNA]</scope>
    <source>
        <strain evidence="4 5">852011</strain>
    </source>
</reference>
<protein>
    <submittedName>
        <fullName evidence="4">Acid phosphatase</fullName>
    </submittedName>
</protein>
<reference evidence="3 6" key="3">
    <citation type="submission" date="2024-01" db="EMBL/GenBank/DDBJ databases">
        <title>The diversity of rhizobia nodulating Mimosa spp. in eleven states of Brazil covering several biomes is determined by host plant, location, and edaphic factors.</title>
        <authorList>
            <person name="Rouws L."/>
            <person name="Barauna A."/>
            <person name="Beukes C."/>
            <person name="De Faria S.M."/>
            <person name="Gross E."/>
            <person name="Dos Reis Junior F.B."/>
            <person name="Simon M."/>
            <person name="Maluk M."/>
            <person name="Odee D.W."/>
            <person name="Kenicer G."/>
            <person name="Young J.P.W."/>
            <person name="Reis V.M."/>
            <person name="Zilli J."/>
            <person name="James E.K."/>
        </authorList>
    </citation>
    <scope>NUCLEOTIDE SEQUENCE [LARGE SCALE GENOMIC DNA]</scope>
    <source>
        <strain evidence="3 6">JHI1651</strain>
    </source>
</reference>
<dbReference type="GO" id="GO:0003993">
    <property type="term" value="F:acid phosphatase activity"/>
    <property type="evidence" value="ECO:0007669"/>
    <property type="project" value="InterPro"/>
</dbReference>
<evidence type="ECO:0000256" key="2">
    <source>
        <dbReference type="SAM" id="SignalP"/>
    </source>
</evidence>
<dbReference type="EMBL" id="JAYLVJ010000015">
    <property type="protein sequence ID" value="MEO1755039.1"/>
    <property type="molecule type" value="Genomic_DNA"/>
</dbReference>
<dbReference type="PROSITE" id="PS51257">
    <property type="entry name" value="PROKAR_LIPOPROTEIN"/>
    <property type="match status" value="1"/>
</dbReference>
<organism evidence="4 5">
    <name type="scientific">Paraburkholderia caribensis</name>
    <dbReference type="NCBI Taxonomy" id="75105"/>
    <lineage>
        <taxon>Bacteria</taxon>
        <taxon>Pseudomonadati</taxon>
        <taxon>Pseudomonadota</taxon>
        <taxon>Betaproteobacteria</taxon>
        <taxon>Burkholderiales</taxon>
        <taxon>Burkholderiaceae</taxon>
        <taxon>Paraburkholderia</taxon>
    </lineage>
</organism>
<dbReference type="InterPro" id="IPR007312">
    <property type="entry name" value="Phosphoesterase"/>
</dbReference>
<dbReference type="SUPFAM" id="SSF53649">
    <property type="entry name" value="Alkaline phosphatase-like"/>
    <property type="match status" value="1"/>
</dbReference>
<dbReference type="CDD" id="cd16013">
    <property type="entry name" value="AcpA"/>
    <property type="match status" value="1"/>
</dbReference>
<dbReference type="InterPro" id="IPR017768">
    <property type="entry name" value="AcpA"/>
</dbReference>
<dbReference type="EMBL" id="CP015958">
    <property type="protein sequence ID" value="QLB61606.1"/>
    <property type="molecule type" value="Genomic_DNA"/>
</dbReference>
<accession>A0A9Q6WKK9</accession>
<dbReference type="PANTHER" id="PTHR31956">
    <property type="entry name" value="NON-SPECIFIC PHOSPHOLIPASE C4-RELATED"/>
    <property type="match status" value="1"/>
</dbReference>
<dbReference type="PANTHER" id="PTHR31956:SF1">
    <property type="entry name" value="NON-SPECIFIC PHOSPHOLIPASE C1"/>
    <property type="match status" value="1"/>
</dbReference>
<keyword evidence="6" id="KW-1185">Reference proteome</keyword>
<sequence length="525" mass="56017">MNKKLICATPIAIAAAIGLYACGGNSTSKPTLSSVKNVVVIYAENRSFDNLYGNFPGANGLQNVTAASARQLDRDGSVLATLPPVWKGLTAAGVTPVITQAMTVNLPNSPFAIDDPAGFNTPLSATTRDLYHRFYENQMQIHGGKNDMFAAWADSGGLVMGHYTANADKLPLYKLAQQFTLADNFFMGAFGGSFLNHQWLVCACTPFYANADTSVAKTSISAVQPDGVSLTLKSTSAASALTDVPTFVNSGNLTPDFYAVNTMQPPYQPSGNKPAAGGDANLADPTAATTLPAQTNQHIGDLLNNAGVTWAWYSGAWSNAISAVQNNTANVIYGANLSSPNFQPHHQPFNYFADLAPGTDNRAKHLLDGGLNGSEFIKAIDAGTLPQVAFYKPQGNLNEHPGYTDVAQGDQHIADVISHLQKSPQWNNMVVVITYDENGGFWDHVAPPKGDRWGPGTRIPAIIVSPYAKKGFVDHTQYDTTSILRFITHRFNLPNLPGLTARDSALVANGGQPMGDLTNALDINR</sequence>
<dbReference type="InterPro" id="IPR017850">
    <property type="entry name" value="Alkaline_phosphatase_core_sf"/>
</dbReference>
<dbReference type="NCBIfam" id="TIGR03397">
    <property type="entry name" value="acid_phos_Burk"/>
    <property type="match status" value="1"/>
</dbReference>
<dbReference type="Proteomes" id="UP001462961">
    <property type="component" value="Unassembled WGS sequence"/>
</dbReference>
<dbReference type="AlphaFoldDB" id="A0A9Q6WKK9"/>
<evidence type="ECO:0000313" key="5">
    <source>
        <dbReference type="Proteomes" id="UP000509548"/>
    </source>
</evidence>
<reference evidence="4" key="2">
    <citation type="submission" date="2016-06" db="EMBL/GenBank/DDBJ databases">
        <authorList>
            <person name="Huang P."/>
            <person name="Jiang X."/>
            <person name="Liu X."/>
        </authorList>
    </citation>
    <scope>NUCLEOTIDE SEQUENCE</scope>
    <source>
        <strain evidence="4">852011</strain>
    </source>
</reference>
<evidence type="ECO:0000313" key="6">
    <source>
        <dbReference type="Proteomes" id="UP001462961"/>
    </source>
</evidence>
<dbReference type="RefSeq" id="WP_060602742.1">
    <property type="nucleotide sequence ID" value="NZ_CADFFM010000009.1"/>
</dbReference>
<keyword evidence="1" id="KW-0378">Hydrolase</keyword>
<evidence type="ECO:0000313" key="3">
    <source>
        <dbReference type="EMBL" id="MEO1755039.1"/>
    </source>
</evidence>
<dbReference type="Pfam" id="PF04185">
    <property type="entry name" value="Phosphoesterase"/>
    <property type="match status" value="1"/>
</dbReference>
<dbReference type="Proteomes" id="UP000509548">
    <property type="component" value="Chromosome 1"/>
</dbReference>
<feature type="signal peptide" evidence="2">
    <location>
        <begin position="1"/>
        <end position="21"/>
    </location>
</feature>
<evidence type="ECO:0000313" key="4">
    <source>
        <dbReference type="EMBL" id="QLB61606.1"/>
    </source>
</evidence>
<evidence type="ECO:0000256" key="1">
    <source>
        <dbReference type="ARBA" id="ARBA00022801"/>
    </source>
</evidence>
<dbReference type="Gene3D" id="3.40.720.10">
    <property type="entry name" value="Alkaline Phosphatase, subunit A"/>
    <property type="match status" value="2"/>
</dbReference>
<gene>
    <name evidence="4" type="ORF">A9O66_03930</name>
    <name evidence="3" type="ORF">VOI32_13975</name>
</gene>
<proteinExistence type="predicted"/>
<feature type="chain" id="PRO_5040380313" evidence="2">
    <location>
        <begin position="22"/>
        <end position="525"/>
    </location>
</feature>